<organism evidence="6 7">
    <name type="scientific">Necator americanus</name>
    <name type="common">Human hookworm</name>
    <dbReference type="NCBI Taxonomy" id="51031"/>
    <lineage>
        <taxon>Eukaryota</taxon>
        <taxon>Metazoa</taxon>
        <taxon>Ecdysozoa</taxon>
        <taxon>Nematoda</taxon>
        <taxon>Chromadorea</taxon>
        <taxon>Rhabditida</taxon>
        <taxon>Rhabditina</taxon>
        <taxon>Rhabditomorpha</taxon>
        <taxon>Strongyloidea</taxon>
        <taxon>Ancylostomatidae</taxon>
        <taxon>Bunostominae</taxon>
        <taxon>Necator</taxon>
    </lineage>
</organism>
<dbReference type="EMBL" id="JAVFWL010000004">
    <property type="protein sequence ID" value="KAK6749222.1"/>
    <property type="molecule type" value="Genomic_DNA"/>
</dbReference>
<evidence type="ECO:0000313" key="7">
    <source>
        <dbReference type="Proteomes" id="UP001303046"/>
    </source>
</evidence>
<keyword evidence="2" id="KW-0963">Cytoplasm</keyword>
<evidence type="ECO:0000256" key="4">
    <source>
        <dbReference type="ARBA" id="ARBA00022833"/>
    </source>
</evidence>
<evidence type="ECO:0000259" key="5">
    <source>
        <dbReference type="Pfam" id="PF07687"/>
    </source>
</evidence>
<evidence type="ECO:0000256" key="2">
    <source>
        <dbReference type="ARBA" id="ARBA00022490"/>
    </source>
</evidence>
<dbReference type="NCBIfam" id="TIGR01880">
    <property type="entry name" value="Ac-peptdase-euk"/>
    <property type="match status" value="1"/>
</dbReference>
<keyword evidence="7" id="KW-1185">Reference proteome</keyword>
<accession>A0ABR1DFG5</accession>
<evidence type="ECO:0000313" key="6">
    <source>
        <dbReference type="EMBL" id="KAK6749222.1"/>
    </source>
</evidence>
<dbReference type="InterPro" id="IPR036264">
    <property type="entry name" value="Bact_exopeptidase_dim_dom"/>
</dbReference>
<dbReference type="Gene3D" id="3.30.70.360">
    <property type="match status" value="1"/>
</dbReference>
<dbReference type="Proteomes" id="UP001303046">
    <property type="component" value="Unassembled WGS sequence"/>
</dbReference>
<dbReference type="PANTHER" id="PTHR45892">
    <property type="entry name" value="AMINOACYLASE-1"/>
    <property type="match status" value="1"/>
</dbReference>
<feature type="domain" description="Peptidase M20 dimerisation" evidence="5">
    <location>
        <begin position="183"/>
        <end position="294"/>
    </location>
</feature>
<dbReference type="SUPFAM" id="SSF55031">
    <property type="entry name" value="Bacterial exopeptidase dimerisation domain"/>
    <property type="match status" value="1"/>
</dbReference>
<dbReference type="InterPro" id="IPR002933">
    <property type="entry name" value="Peptidase_M20"/>
</dbReference>
<proteinExistence type="predicted"/>
<keyword evidence="3" id="KW-0479">Metal-binding</keyword>
<dbReference type="CDD" id="cd05646">
    <property type="entry name" value="M20_AcylaseI_like"/>
    <property type="match status" value="1"/>
</dbReference>
<dbReference type="Gene3D" id="3.40.630.10">
    <property type="entry name" value="Zn peptidases"/>
    <property type="match status" value="1"/>
</dbReference>
<dbReference type="PIRSF" id="PIRSF036696">
    <property type="entry name" value="ACY-1"/>
    <property type="match status" value="1"/>
</dbReference>
<name>A0ABR1DFG5_NECAM</name>
<dbReference type="InterPro" id="IPR052083">
    <property type="entry name" value="Aminoacylase-1_M20A"/>
</dbReference>
<dbReference type="SUPFAM" id="SSF53187">
    <property type="entry name" value="Zn-dependent exopeptidases"/>
    <property type="match status" value="1"/>
</dbReference>
<dbReference type="Pfam" id="PF07687">
    <property type="entry name" value="M20_dimer"/>
    <property type="match status" value="1"/>
</dbReference>
<dbReference type="InterPro" id="IPR011650">
    <property type="entry name" value="Peptidase_M20_dimer"/>
</dbReference>
<reference evidence="6 7" key="1">
    <citation type="submission" date="2023-08" db="EMBL/GenBank/DDBJ databases">
        <title>A Necator americanus chromosomal reference genome.</title>
        <authorList>
            <person name="Ilik V."/>
            <person name="Petrzelkova K.J."/>
            <person name="Pardy F."/>
            <person name="Fuh T."/>
            <person name="Niatou-Singa F.S."/>
            <person name="Gouil Q."/>
            <person name="Baker L."/>
            <person name="Ritchie M.E."/>
            <person name="Jex A.R."/>
            <person name="Gazzola D."/>
            <person name="Li H."/>
            <person name="Toshio Fujiwara R."/>
            <person name="Zhan B."/>
            <person name="Aroian R.V."/>
            <person name="Pafco B."/>
            <person name="Schwarz E.M."/>
        </authorList>
    </citation>
    <scope>NUCLEOTIDE SEQUENCE [LARGE SCALE GENOMIC DNA]</scope>
    <source>
        <strain evidence="6 7">Aroian</strain>
        <tissue evidence="6">Whole animal</tissue>
    </source>
</reference>
<comment type="cofactor">
    <cofactor evidence="1">
        <name>Zn(2+)</name>
        <dbReference type="ChEBI" id="CHEBI:29105"/>
    </cofactor>
</comment>
<dbReference type="Gene3D" id="1.10.150.900">
    <property type="match status" value="1"/>
</dbReference>
<comment type="caution">
    <text evidence="6">The sequence shown here is derived from an EMBL/GenBank/DDBJ whole genome shotgun (WGS) entry which is preliminary data.</text>
</comment>
<keyword evidence="4" id="KW-0862">Zinc</keyword>
<sequence>MAEDIAVTKFRDYLRVNTEQPTPDYAGCQKFLFGLADELGIKRRAVEAVSGKPFIIMTIPGSEQHLSSLVLYSHTDVVPTFKDKWKYDPYSGHKDEQGNIYGRGTQDMKSVGSQYLEAIRRHFNRGKKQWLRTIHIVWAPEEEVGAVDGMEKFVKMPEFRELNLGFMLDEGLATEGSKYKVYYAERNPWWIEITCEGSPGHGSKFVENTAGEKLQSIINSALDFREEQRSILKNDPSKRLGDVITLNLTKVEGGVLVNVLPEKFTLLLDIRLPPTANFKEMDERIAGWCKKAGPGVTCRFLVKTEIPFMTPTASDDPFWAAFEKSLRDENCEFEKEIFTGATDSRFVREQGYRSIGFSPMINTPSLLHDHNEYLNEAVFLRGVKIYETLIDNLANVKDVRIH</sequence>
<evidence type="ECO:0000256" key="3">
    <source>
        <dbReference type="ARBA" id="ARBA00022723"/>
    </source>
</evidence>
<protein>
    <recommendedName>
        <fullName evidence="5">Peptidase M20 dimerisation domain-containing protein</fullName>
    </recommendedName>
</protein>
<dbReference type="PANTHER" id="PTHR45892:SF1">
    <property type="entry name" value="AMINOACYLASE-1"/>
    <property type="match status" value="1"/>
</dbReference>
<gene>
    <name evidence="6" type="primary">Necator_chrIV.g14973</name>
    <name evidence="6" type="ORF">RB195_001678</name>
</gene>
<dbReference type="InterPro" id="IPR010159">
    <property type="entry name" value="N-acyl_aa_amidohydrolase"/>
</dbReference>
<dbReference type="Pfam" id="PF01546">
    <property type="entry name" value="Peptidase_M20"/>
    <property type="match status" value="1"/>
</dbReference>
<evidence type="ECO:0000256" key="1">
    <source>
        <dbReference type="ARBA" id="ARBA00001947"/>
    </source>
</evidence>